<dbReference type="EMBL" id="ANOG01000153">
    <property type="protein sequence ID" value="EMI22070.1"/>
    <property type="molecule type" value="Genomic_DNA"/>
</dbReference>
<dbReference type="AlphaFoldDB" id="M5RS02"/>
<keyword evidence="2" id="KW-1185">Reference proteome</keyword>
<proteinExistence type="predicted"/>
<organism evidence="1 2">
    <name type="scientific">Rhodopirellula maiorica SM1</name>
    <dbReference type="NCBI Taxonomy" id="1265738"/>
    <lineage>
        <taxon>Bacteria</taxon>
        <taxon>Pseudomonadati</taxon>
        <taxon>Planctomycetota</taxon>
        <taxon>Planctomycetia</taxon>
        <taxon>Pirellulales</taxon>
        <taxon>Pirellulaceae</taxon>
        <taxon>Novipirellula</taxon>
    </lineage>
</organism>
<accession>M5RS02</accession>
<comment type="caution">
    <text evidence="1">The sequence shown here is derived from an EMBL/GenBank/DDBJ whole genome shotgun (WGS) entry which is preliminary data.</text>
</comment>
<dbReference type="Proteomes" id="UP000011991">
    <property type="component" value="Unassembled WGS sequence"/>
</dbReference>
<evidence type="ECO:0000313" key="2">
    <source>
        <dbReference type="Proteomes" id="UP000011991"/>
    </source>
</evidence>
<evidence type="ECO:0000313" key="1">
    <source>
        <dbReference type="EMBL" id="EMI22070.1"/>
    </source>
</evidence>
<dbReference type="PATRIC" id="fig|1265738.3.peg.993"/>
<sequence>MDGFQAGSRHVLKSPTKLFAEKTALIDSNAVDSGHTTTILMEIHRRSRCFRSPGSSIP</sequence>
<protein>
    <submittedName>
        <fullName evidence="1">Uncharacterized protein</fullName>
    </submittedName>
</protein>
<name>M5RS02_9BACT</name>
<gene>
    <name evidence="1" type="ORF">RMSM_01001</name>
</gene>
<reference evidence="1 2" key="1">
    <citation type="journal article" date="2013" name="Mar. Genomics">
        <title>Expression of sulfatases in Rhodopirellula baltica and the diversity of sulfatases in the genus Rhodopirellula.</title>
        <authorList>
            <person name="Wegner C.E."/>
            <person name="Richter-Heitmann T."/>
            <person name="Klindworth A."/>
            <person name="Klockow C."/>
            <person name="Richter M."/>
            <person name="Achstetter T."/>
            <person name="Glockner F.O."/>
            <person name="Harder J."/>
        </authorList>
    </citation>
    <scope>NUCLEOTIDE SEQUENCE [LARGE SCALE GENOMIC DNA]</scope>
    <source>
        <strain evidence="1 2">SM1</strain>
    </source>
</reference>